<dbReference type="InterPro" id="IPR006726">
    <property type="entry name" value="PHBA_efflux_AaeB/fusaric-R"/>
</dbReference>
<feature type="transmembrane region" description="Helical" evidence="7">
    <location>
        <begin position="12"/>
        <end position="32"/>
    </location>
</feature>
<keyword evidence="2" id="KW-0813">Transport</keyword>
<comment type="caution">
    <text evidence="8">The sequence shown here is derived from an EMBL/GenBank/DDBJ whole genome shotgun (WGS) entry which is preliminary data.</text>
</comment>
<dbReference type="PATRIC" id="fig|1310613.3.peg.489"/>
<feature type="transmembrane region" description="Helical" evidence="7">
    <location>
        <begin position="477"/>
        <end position="495"/>
    </location>
</feature>
<dbReference type="RefSeq" id="WP_032050674.1">
    <property type="nucleotide sequence ID" value="NZ_JEWH01000003.1"/>
</dbReference>
<dbReference type="PANTHER" id="PTHR30509">
    <property type="entry name" value="P-HYDROXYBENZOIC ACID EFFLUX PUMP SUBUNIT-RELATED"/>
    <property type="match status" value="1"/>
</dbReference>
<dbReference type="Proteomes" id="UP000020595">
    <property type="component" value="Unassembled WGS sequence"/>
</dbReference>
<dbReference type="PANTHER" id="PTHR30509:SF9">
    <property type="entry name" value="MULTIDRUG RESISTANCE PROTEIN MDTO"/>
    <property type="match status" value="1"/>
</dbReference>
<dbReference type="AlphaFoldDB" id="A0A009IAD9"/>
<feature type="transmembrane region" description="Helical" evidence="7">
    <location>
        <begin position="451"/>
        <end position="470"/>
    </location>
</feature>
<keyword evidence="4 7" id="KW-0812">Transmembrane</keyword>
<dbReference type="Pfam" id="PF04632">
    <property type="entry name" value="FUSC"/>
    <property type="match status" value="1"/>
</dbReference>
<keyword evidence="6 7" id="KW-0472">Membrane</keyword>
<gene>
    <name evidence="8" type="ORF">J512_0513</name>
</gene>
<accession>A0A009IAD9</accession>
<evidence type="ECO:0000256" key="6">
    <source>
        <dbReference type="ARBA" id="ARBA00023136"/>
    </source>
</evidence>
<evidence type="ECO:0000256" key="4">
    <source>
        <dbReference type="ARBA" id="ARBA00022692"/>
    </source>
</evidence>
<protein>
    <submittedName>
        <fullName evidence="8">Fusaric acid resistance family protein</fullName>
    </submittedName>
</protein>
<keyword evidence="5 7" id="KW-1133">Transmembrane helix</keyword>
<keyword evidence="3" id="KW-1003">Cell membrane</keyword>
<feature type="transmembrane region" description="Helical" evidence="7">
    <location>
        <begin position="89"/>
        <end position="108"/>
    </location>
</feature>
<feature type="transmembrane region" description="Helical" evidence="7">
    <location>
        <begin position="398"/>
        <end position="416"/>
    </location>
</feature>
<feature type="transmembrane region" description="Helical" evidence="7">
    <location>
        <begin position="115"/>
        <end position="132"/>
    </location>
</feature>
<organism evidence="8 9">
    <name type="scientific">Acinetobacter baumannii (strain 1295743)</name>
    <dbReference type="NCBI Taxonomy" id="1310613"/>
    <lineage>
        <taxon>Bacteria</taxon>
        <taxon>Pseudomonadati</taxon>
        <taxon>Pseudomonadota</taxon>
        <taxon>Gammaproteobacteria</taxon>
        <taxon>Moraxellales</taxon>
        <taxon>Moraxellaceae</taxon>
        <taxon>Acinetobacter</taxon>
        <taxon>Acinetobacter calcoaceticus/baumannii complex</taxon>
    </lineage>
</organism>
<feature type="transmembrane region" description="Helical" evidence="7">
    <location>
        <begin position="144"/>
        <end position="166"/>
    </location>
</feature>
<feature type="transmembrane region" description="Helical" evidence="7">
    <location>
        <begin position="38"/>
        <end position="56"/>
    </location>
</feature>
<name>A0A009IAD9_ACIB9</name>
<evidence type="ECO:0000256" key="5">
    <source>
        <dbReference type="ARBA" id="ARBA00022989"/>
    </source>
</evidence>
<sequence length="699" mass="77757">MLLKQILAFRPSKLDLIFAIKTFIAGMLALFVSFELDLINPMWSIGTVLIIANPYSGMVSSKCVYRLLGTVGGAIIALTITPHLINTPWIFTVVLSLWVGFALYVSLLDRTPRSYAFMLAGYSTAMIVYNAITYIDQYNIFDIALARVLEISIGVISSAVVSATILPMHIGSAIKQRVTKTLKDTENLFANLLNADQQQNNTQLLAAITRDTTDIHALAVHLSYEKGELHGMTKPLQEMLHQMSMVVANLVALSERIKQLQELNFIESHSDKLKQLSGHVIHFLEQKDQMTDENILQLPDEFENDFLNLNDSASEHQQVLLAAMKMDVRHFISNVLAVKVLWQRIKQGNKEIPDNITPMTTKYPSLHRDHGVAVRGGISAVLITFIVTGVWILSGWKAGFMMAQIGAVTACILTALDNPVPVLRIFIWGSVASAVLVFIYAFGIFPHVTTFWELGLVLLPMFLFAVSMMANQALMPVGMVLGINTMMGLNLHNAYSMDAVSYLDSSFGMVMGVLVSLVVIDVVRAMSPDTSANRILALHYRAMRQAIYIPYGIEFKVHLRGMLDRVGVLNTKMVQSEEIKKSIQQALVESSAIIDLSRLQELANQVPTSSELAHHIGRLQQDLDELFRAKENEKGESDVLVQHIHQTLFELKQLASSIEDMTLRQRLFISLNNIAYSMCHVSSNQMNADRTLTGATAHG</sequence>
<dbReference type="EMBL" id="JEWH01000003">
    <property type="protein sequence ID" value="EXB07381.1"/>
    <property type="molecule type" value="Genomic_DNA"/>
</dbReference>
<evidence type="ECO:0000256" key="3">
    <source>
        <dbReference type="ARBA" id="ARBA00022475"/>
    </source>
</evidence>
<dbReference type="GO" id="GO:0022857">
    <property type="term" value="F:transmembrane transporter activity"/>
    <property type="evidence" value="ECO:0007669"/>
    <property type="project" value="InterPro"/>
</dbReference>
<feature type="transmembrane region" description="Helical" evidence="7">
    <location>
        <begin position="507"/>
        <end position="526"/>
    </location>
</feature>
<evidence type="ECO:0000256" key="7">
    <source>
        <dbReference type="SAM" id="Phobius"/>
    </source>
</evidence>
<feature type="transmembrane region" description="Helical" evidence="7">
    <location>
        <begin position="63"/>
        <end position="83"/>
    </location>
</feature>
<reference evidence="8 9" key="1">
    <citation type="submission" date="2014-02" db="EMBL/GenBank/DDBJ databases">
        <title>Comparative genomics and transcriptomics to identify genetic mechanisms underlying the emergence of carbapenem resistant Acinetobacter baumannii (CRAb).</title>
        <authorList>
            <person name="Harris A.D."/>
            <person name="Johnson K.J."/>
            <person name="George J."/>
            <person name="Shefchek K."/>
            <person name="Daugherty S.C."/>
            <person name="Parankush S."/>
            <person name="Sadzewicz L."/>
            <person name="Tallon L."/>
            <person name="Sengamalay N."/>
            <person name="Hazen T.H."/>
            <person name="Rasko D.A."/>
        </authorList>
    </citation>
    <scope>NUCLEOTIDE SEQUENCE [LARGE SCALE GENOMIC DNA]</scope>
    <source>
        <strain evidence="8 9">1295743</strain>
    </source>
</reference>
<evidence type="ECO:0000313" key="9">
    <source>
        <dbReference type="Proteomes" id="UP000020595"/>
    </source>
</evidence>
<feature type="transmembrane region" description="Helical" evidence="7">
    <location>
        <begin position="425"/>
        <end position="445"/>
    </location>
</feature>
<feature type="transmembrane region" description="Helical" evidence="7">
    <location>
        <begin position="372"/>
        <end position="392"/>
    </location>
</feature>
<dbReference type="GO" id="GO:0005886">
    <property type="term" value="C:plasma membrane"/>
    <property type="evidence" value="ECO:0007669"/>
    <property type="project" value="UniProtKB-SubCell"/>
</dbReference>
<comment type="subcellular location">
    <subcellularLocation>
        <location evidence="1">Cell membrane</location>
        <topology evidence="1">Multi-pass membrane protein</topology>
    </subcellularLocation>
</comment>
<evidence type="ECO:0000256" key="1">
    <source>
        <dbReference type="ARBA" id="ARBA00004651"/>
    </source>
</evidence>
<proteinExistence type="predicted"/>
<evidence type="ECO:0000256" key="2">
    <source>
        <dbReference type="ARBA" id="ARBA00022448"/>
    </source>
</evidence>
<evidence type="ECO:0000313" key="8">
    <source>
        <dbReference type="EMBL" id="EXB07381.1"/>
    </source>
</evidence>